<name>A0A4Y2GGB0_ARAVE</name>
<protein>
    <submittedName>
        <fullName evidence="2">Uncharacterized protein</fullName>
    </submittedName>
</protein>
<dbReference type="AlphaFoldDB" id="A0A4Y2GGB0"/>
<dbReference type="Proteomes" id="UP000499080">
    <property type="component" value="Unassembled WGS sequence"/>
</dbReference>
<accession>A0A4Y2GGB0</accession>
<feature type="region of interest" description="Disordered" evidence="1">
    <location>
        <begin position="1"/>
        <end position="24"/>
    </location>
</feature>
<dbReference type="EMBL" id="BGPR01001387">
    <property type="protein sequence ID" value="GBM52650.1"/>
    <property type="molecule type" value="Genomic_DNA"/>
</dbReference>
<evidence type="ECO:0000256" key="1">
    <source>
        <dbReference type="SAM" id="MobiDB-lite"/>
    </source>
</evidence>
<gene>
    <name evidence="2" type="ORF">AVEN_138704_1</name>
</gene>
<evidence type="ECO:0000313" key="3">
    <source>
        <dbReference type="Proteomes" id="UP000499080"/>
    </source>
</evidence>
<comment type="caution">
    <text evidence="2">The sequence shown here is derived from an EMBL/GenBank/DDBJ whole genome shotgun (WGS) entry which is preliminary data.</text>
</comment>
<keyword evidence="3" id="KW-1185">Reference proteome</keyword>
<organism evidence="2 3">
    <name type="scientific">Araneus ventricosus</name>
    <name type="common">Orbweaver spider</name>
    <name type="synonym">Epeira ventricosa</name>
    <dbReference type="NCBI Taxonomy" id="182803"/>
    <lineage>
        <taxon>Eukaryota</taxon>
        <taxon>Metazoa</taxon>
        <taxon>Ecdysozoa</taxon>
        <taxon>Arthropoda</taxon>
        <taxon>Chelicerata</taxon>
        <taxon>Arachnida</taxon>
        <taxon>Araneae</taxon>
        <taxon>Araneomorphae</taxon>
        <taxon>Entelegynae</taxon>
        <taxon>Araneoidea</taxon>
        <taxon>Araneidae</taxon>
        <taxon>Araneus</taxon>
    </lineage>
</organism>
<sequence length="75" mass="8257">MTRTAPELGAPSSNFHASPTGGRLATIPRHHWAETLQRFEVQQAPYTADCRRIRVSSLKPSGIKAETLPRGLFEG</sequence>
<evidence type="ECO:0000313" key="2">
    <source>
        <dbReference type="EMBL" id="GBM52650.1"/>
    </source>
</evidence>
<reference evidence="2 3" key="1">
    <citation type="journal article" date="2019" name="Sci. Rep.">
        <title>Orb-weaving spider Araneus ventricosus genome elucidates the spidroin gene catalogue.</title>
        <authorList>
            <person name="Kono N."/>
            <person name="Nakamura H."/>
            <person name="Ohtoshi R."/>
            <person name="Moran D.A.P."/>
            <person name="Shinohara A."/>
            <person name="Yoshida Y."/>
            <person name="Fujiwara M."/>
            <person name="Mori M."/>
            <person name="Tomita M."/>
            <person name="Arakawa K."/>
        </authorList>
    </citation>
    <scope>NUCLEOTIDE SEQUENCE [LARGE SCALE GENOMIC DNA]</scope>
</reference>
<proteinExistence type="predicted"/>